<dbReference type="PANTHER" id="PTHR14418:SF5">
    <property type="entry name" value="CONDENSIN COMPLEX SUBUNIT 3"/>
    <property type="match status" value="1"/>
</dbReference>
<feature type="compositionally biased region" description="Acidic residues" evidence="8">
    <location>
        <begin position="1015"/>
        <end position="1048"/>
    </location>
</feature>
<dbReference type="Pfam" id="PF12719">
    <property type="entry name" value="Cnd3"/>
    <property type="match status" value="1"/>
</dbReference>
<dbReference type="InterPro" id="IPR025977">
    <property type="entry name" value="Cnd3_C"/>
</dbReference>
<feature type="domain" description="Nuclear condensin complex subunit 3 C-terminal" evidence="9">
    <location>
        <begin position="632"/>
        <end position="915"/>
    </location>
</feature>
<keyword evidence="4" id="KW-0132">Cell division</keyword>
<dbReference type="GO" id="GO:0051301">
    <property type="term" value="P:cell division"/>
    <property type="evidence" value="ECO:0007669"/>
    <property type="project" value="UniProtKB-KW"/>
</dbReference>
<accession>A0A0C9MTW8</accession>
<dbReference type="EMBL" id="DF836384">
    <property type="protein sequence ID" value="GAN05558.1"/>
    <property type="molecule type" value="Genomic_DNA"/>
</dbReference>
<comment type="subcellular location">
    <subcellularLocation>
        <location evidence="1">Chromosome</location>
    </subcellularLocation>
</comment>
<dbReference type="InterPro" id="IPR027165">
    <property type="entry name" value="CND3"/>
</dbReference>
<dbReference type="GO" id="GO:0000796">
    <property type="term" value="C:condensin complex"/>
    <property type="evidence" value="ECO:0007669"/>
    <property type="project" value="InterPro"/>
</dbReference>
<feature type="region of interest" description="Disordered" evidence="8">
    <location>
        <begin position="586"/>
        <end position="621"/>
    </location>
</feature>
<evidence type="ECO:0000313" key="11">
    <source>
        <dbReference type="Proteomes" id="UP000053815"/>
    </source>
</evidence>
<evidence type="ECO:0000256" key="8">
    <source>
        <dbReference type="SAM" id="MobiDB-lite"/>
    </source>
</evidence>
<dbReference type="STRING" id="91626.A0A0C9MTW8"/>
<dbReference type="SUPFAM" id="SSF48371">
    <property type="entry name" value="ARM repeat"/>
    <property type="match status" value="1"/>
</dbReference>
<dbReference type="PANTHER" id="PTHR14418">
    <property type="entry name" value="CONDENSIN COMPLEX SUBUNIT 3-RELATED"/>
    <property type="match status" value="1"/>
</dbReference>
<keyword evidence="11" id="KW-1185">Reference proteome</keyword>
<protein>
    <submittedName>
        <fullName evidence="10">Mitotic chromosome condensation-related protein</fullName>
    </submittedName>
</protein>
<feature type="compositionally biased region" description="Polar residues" evidence="8">
    <location>
        <begin position="135"/>
        <end position="155"/>
    </location>
</feature>
<evidence type="ECO:0000256" key="1">
    <source>
        <dbReference type="ARBA" id="ARBA00004286"/>
    </source>
</evidence>
<feature type="compositionally biased region" description="Basic and acidic residues" evidence="8">
    <location>
        <begin position="967"/>
        <end position="992"/>
    </location>
</feature>
<feature type="compositionally biased region" description="Acidic residues" evidence="8">
    <location>
        <begin position="1067"/>
        <end position="1077"/>
    </location>
</feature>
<dbReference type="AlphaFoldDB" id="A0A0C9MTW8"/>
<gene>
    <name evidence="10" type="ORF">MAM1_0095c05029</name>
</gene>
<keyword evidence="5" id="KW-0498">Mitosis</keyword>
<evidence type="ECO:0000259" key="9">
    <source>
        <dbReference type="Pfam" id="PF12719"/>
    </source>
</evidence>
<dbReference type="OrthoDB" id="27187at2759"/>
<evidence type="ECO:0000256" key="7">
    <source>
        <dbReference type="ARBA" id="ARBA00023306"/>
    </source>
</evidence>
<reference evidence="10" key="1">
    <citation type="submission" date="2014-09" db="EMBL/GenBank/DDBJ databases">
        <title>Draft genome sequence of an oleaginous Mucoromycotina fungus Mucor ambiguus NBRC6742.</title>
        <authorList>
            <person name="Takeda I."/>
            <person name="Yamane N."/>
            <person name="Morita T."/>
            <person name="Tamano K."/>
            <person name="Machida M."/>
            <person name="Baker S."/>
            <person name="Koike H."/>
        </authorList>
    </citation>
    <scope>NUCLEOTIDE SEQUENCE</scope>
    <source>
        <strain evidence="10">NBRC 6742</strain>
    </source>
</reference>
<dbReference type="Gene3D" id="1.25.10.10">
    <property type="entry name" value="Leucine-rich Repeat Variant"/>
    <property type="match status" value="1"/>
</dbReference>
<organism evidence="10">
    <name type="scientific">Mucor ambiguus</name>
    <dbReference type="NCBI Taxonomy" id="91626"/>
    <lineage>
        <taxon>Eukaryota</taxon>
        <taxon>Fungi</taxon>
        <taxon>Fungi incertae sedis</taxon>
        <taxon>Mucoromycota</taxon>
        <taxon>Mucoromycotina</taxon>
        <taxon>Mucoromycetes</taxon>
        <taxon>Mucorales</taxon>
        <taxon>Mucorineae</taxon>
        <taxon>Mucoraceae</taxon>
        <taxon>Mucor</taxon>
    </lineage>
</organism>
<dbReference type="GO" id="GO:0000793">
    <property type="term" value="C:condensed chromosome"/>
    <property type="evidence" value="ECO:0007669"/>
    <property type="project" value="TreeGrafter"/>
</dbReference>
<feature type="compositionally biased region" description="Basic and acidic residues" evidence="8">
    <location>
        <begin position="165"/>
        <end position="180"/>
    </location>
</feature>
<evidence type="ECO:0000313" key="10">
    <source>
        <dbReference type="EMBL" id="GAN05558.1"/>
    </source>
</evidence>
<keyword evidence="6" id="KW-0226">DNA condensation</keyword>
<dbReference type="GO" id="GO:0007076">
    <property type="term" value="P:mitotic chromosome condensation"/>
    <property type="evidence" value="ECO:0007669"/>
    <property type="project" value="InterPro"/>
</dbReference>
<feature type="compositionally biased region" description="Polar residues" evidence="8">
    <location>
        <begin position="999"/>
        <end position="1010"/>
    </location>
</feature>
<comment type="similarity">
    <text evidence="2">Belongs to the CND3 (condensin subunit 3) family.</text>
</comment>
<name>A0A0C9MTW8_9FUNG</name>
<feature type="region of interest" description="Disordered" evidence="8">
    <location>
        <begin position="958"/>
        <end position="1087"/>
    </location>
</feature>
<feature type="region of interest" description="Disordered" evidence="8">
    <location>
        <begin position="124"/>
        <end position="196"/>
    </location>
</feature>
<proteinExistence type="inferred from homology"/>
<feature type="compositionally biased region" description="Acidic residues" evidence="8">
    <location>
        <begin position="181"/>
        <end position="194"/>
    </location>
</feature>
<evidence type="ECO:0000256" key="6">
    <source>
        <dbReference type="ARBA" id="ARBA00023067"/>
    </source>
</evidence>
<evidence type="ECO:0000256" key="4">
    <source>
        <dbReference type="ARBA" id="ARBA00022618"/>
    </source>
</evidence>
<dbReference type="Proteomes" id="UP000053815">
    <property type="component" value="Unassembled WGS sequence"/>
</dbReference>
<evidence type="ECO:0000256" key="3">
    <source>
        <dbReference type="ARBA" id="ARBA00022454"/>
    </source>
</evidence>
<keyword evidence="7" id="KW-0131">Cell cycle</keyword>
<dbReference type="InterPro" id="IPR016024">
    <property type="entry name" value="ARM-type_fold"/>
</dbReference>
<sequence>MPRRKAPVDPNLLEESTYDKQAALDNMKEIVVDIFMTAQQPDAVLRAESIKLRDLQIGCCYNSPRMVGEPESIDNKAETDFLKLIFKMVNIVIKAKRKEPAADRVQRFIAVFLQYIQTKDDEAKSKARKKRRGVLNTTTPVQPSASTEPTKASQESDTDVDMEDDKANPEAESAEEKNESTVEEDEDDVEDDHEDQAYETITSRFVERLLKYLFHGFSDARATVRVRCCQIIALCISSMGELDEDLYQELKRHLFEGHIDREASVRAQAVTALCRLQSDTEIDPLDGQTIHEKLMWSVRHDPSSEVRRLILFNIDVTADAIPYVVKSIRDPDDTNRRVVYLKTLSNLEDFRLLSFEERQQVLKWGLNDRSELVRKAATKMFAENWIKHAGRNLIEFLERLEATKPQMSELIEKLFKEFFKIRSDVFNQSVFDDEFWSNLSGESALLARMMIEYLQNENEEDERLDKILPSVTVHVMNLENYYNLYQQYNNTDDNAFNYEYIVVQMLDIALCLDYADEVGRRKMFNLLRDILRAYEVVDSHLERILKVFRKISIDERDFTRSIIEIISDIQEEASIPYLDTEDDVAPKRAKLDDSNSSSPVAQTPKTSTHTEEVANSQDVPNPDLDKLVAKLRCLSICRRMLENSYEPLTENSILYGLLNDLVVPAVQDGDPLLRQEGLHCLGLCCTLDKGLAQHNAGLFINCIRNGHEVLVKIAVRTLGDILLMYGVDAMSEHLSDTLDIRNVFEFGLDHDNAEIQSLTTQSLCKLMLFNRYTDDELLRLMILLYFFPKTDMDEHSNMIHQCLAYFFPAYCFSSLEHQKSVSNITIAALEELCNIFADLEKDENMTNPKQIAEMLADWNDPRKLTKTQASIRATPDEQDFTTPGKLALKALTIIFIEEEGLLRKTMLTFVTRLYLNEADKSDLIEIKKQIIKINEEKPLKLQPARKALSKIVETIDSIVDPEEEQENNEKIAQDNDDIGSEKHEHENAKQREEEDQDSDNGSSVLGSNLDHQIELSDDDKEEQDHDEEDEDDIEEDEDDIDESEDEDSPPPPPRRQPQVVRRHISNSEEDDDDEESEDTKSASEYED</sequence>
<feature type="compositionally biased region" description="Basic and acidic residues" evidence="8">
    <location>
        <begin position="1078"/>
        <end position="1087"/>
    </location>
</feature>
<keyword evidence="3" id="KW-0158">Chromosome</keyword>
<evidence type="ECO:0000256" key="5">
    <source>
        <dbReference type="ARBA" id="ARBA00022776"/>
    </source>
</evidence>
<dbReference type="InterPro" id="IPR011989">
    <property type="entry name" value="ARM-like"/>
</dbReference>
<feature type="compositionally biased region" description="Polar residues" evidence="8">
    <location>
        <begin position="594"/>
        <end position="619"/>
    </location>
</feature>
<evidence type="ECO:0000256" key="2">
    <source>
        <dbReference type="ARBA" id="ARBA00006533"/>
    </source>
</evidence>